<feature type="chain" id="PRO_5001478231" evidence="1">
    <location>
        <begin position="24"/>
        <end position="380"/>
    </location>
</feature>
<proteinExistence type="predicted"/>
<dbReference type="Gene3D" id="2.40.160.10">
    <property type="entry name" value="Porin"/>
    <property type="match status" value="1"/>
</dbReference>
<gene>
    <name evidence="2" type="ORF">M124_1972</name>
</gene>
<dbReference type="InterPro" id="IPR023614">
    <property type="entry name" value="Porin_dom_sf"/>
</dbReference>
<accession>A0A015SPT5</accession>
<keyword evidence="1" id="KW-0732">Signal</keyword>
<dbReference type="Pfam" id="PF07396">
    <property type="entry name" value="Porin_O_P"/>
    <property type="match status" value="1"/>
</dbReference>
<dbReference type="PATRIC" id="fig|1339315.3.peg.2722"/>
<dbReference type="InterPro" id="IPR010870">
    <property type="entry name" value="Porin_O/P"/>
</dbReference>
<reference evidence="2 3" key="1">
    <citation type="submission" date="2014-02" db="EMBL/GenBank/DDBJ databases">
        <authorList>
            <person name="Sears C."/>
            <person name="Carroll K."/>
            <person name="Sack B.R."/>
            <person name="Qadri F."/>
            <person name="Myers L.L."/>
            <person name="Chung G.-T."/>
            <person name="Escheverria P."/>
            <person name="Fraser C.M."/>
            <person name="Sadzewicz L."/>
            <person name="Shefchek K.A."/>
            <person name="Tallon L."/>
            <person name="Das S.P."/>
            <person name="Daugherty S."/>
            <person name="Mongodin E.F."/>
        </authorList>
    </citation>
    <scope>NUCLEOTIDE SEQUENCE [LARGE SCALE GENOMIC DNA]</scope>
    <source>
        <strain evidence="3">3988T(B)14</strain>
    </source>
</reference>
<dbReference type="Proteomes" id="UP000020529">
    <property type="component" value="Unassembled WGS sequence"/>
</dbReference>
<protein>
    <submittedName>
        <fullName evidence="2">Phosphate-selective porin O and P family protein</fullName>
    </submittedName>
</protein>
<dbReference type="AlphaFoldDB" id="A0A015SPT5"/>
<dbReference type="EMBL" id="JGCY01000307">
    <property type="protein sequence ID" value="EXY74219.1"/>
    <property type="molecule type" value="Genomic_DNA"/>
</dbReference>
<evidence type="ECO:0000313" key="2">
    <source>
        <dbReference type="EMBL" id="EXY74219.1"/>
    </source>
</evidence>
<comment type="caution">
    <text evidence="2">The sequence shown here is derived from an EMBL/GenBank/DDBJ whole genome shotgun (WGS) entry which is preliminary data.</text>
</comment>
<evidence type="ECO:0000256" key="1">
    <source>
        <dbReference type="SAM" id="SignalP"/>
    </source>
</evidence>
<name>A0A015SPT5_BACFG</name>
<dbReference type="SUPFAM" id="SSF56935">
    <property type="entry name" value="Porins"/>
    <property type="match status" value="1"/>
</dbReference>
<sequence length="380" mass="43431">MNLYLKHTLFYLLGISYALISSAQPNPDKLQCKVTGRMLLDGGVYLKNDNNFGNGVEFSDLRIGAKVAYQNWDMKLEIGYTGNKATIKDAFAKYTYKNHSIQVGQFYEPFSLEMMCSTFDIRFNQSPGAVLALTNGRRMGITYSYRNKRHYMSGGAFMDNEVNNLKKTSHGYALDGRVVYRPVLESKKLIHIGFAANYRTPNESLNEEDKNIFIYKSPGVSTIDNRNIAMATIDHAAYQIKFGTELLVYYHRFCLQSEYIRTHVERDNAFKNYVAQGAYLQCSWLLSGETYLYDESVACAGRPEGKSLEVCSRFNYLTLNDEDAAIWGGEQKDISIGLNYYINKYIGIKLNYSYLIPGASIKEISRKNFSVFQGRFQFIF</sequence>
<dbReference type="RefSeq" id="WP_022348081.1">
    <property type="nucleotide sequence ID" value="NZ_JGCY01000307.1"/>
</dbReference>
<evidence type="ECO:0000313" key="3">
    <source>
        <dbReference type="Proteomes" id="UP000020529"/>
    </source>
</evidence>
<feature type="signal peptide" evidence="1">
    <location>
        <begin position="1"/>
        <end position="23"/>
    </location>
</feature>
<organism evidence="2 3">
    <name type="scientific">Bacteroides fragilis str. 3988T(B)14</name>
    <dbReference type="NCBI Taxonomy" id="1339315"/>
    <lineage>
        <taxon>Bacteria</taxon>
        <taxon>Pseudomonadati</taxon>
        <taxon>Bacteroidota</taxon>
        <taxon>Bacteroidia</taxon>
        <taxon>Bacteroidales</taxon>
        <taxon>Bacteroidaceae</taxon>
        <taxon>Bacteroides</taxon>
    </lineage>
</organism>